<feature type="chain" id="PRO_5003880690" evidence="1">
    <location>
        <begin position="28"/>
        <end position="234"/>
    </location>
</feature>
<dbReference type="OrthoDB" id="6033466at2"/>
<name>K4KJQ8_SIMAS</name>
<evidence type="ECO:0000313" key="3">
    <source>
        <dbReference type="Proteomes" id="UP000000466"/>
    </source>
</evidence>
<evidence type="ECO:0000256" key="1">
    <source>
        <dbReference type="SAM" id="SignalP"/>
    </source>
</evidence>
<keyword evidence="3" id="KW-1185">Reference proteome</keyword>
<dbReference type="Proteomes" id="UP000000466">
    <property type="component" value="Chromosome"/>
</dbReference>
<accession>K4KJQ8</accession>
<proteinExistence type="predicted"/>
<dbReference type="Gene3D" id="3.40.50.1820">
    <property type="entry name" value="alpha/beta hydrolase"/>
    <property type="match status" value="1"/>
</dbReference>
<dbReference type="RefSeq" id="WP_015046633.1">
    <property type="nucleotide sequence ID" value="NC_018868.3"/>
</dbReference>
<dbReference type="HOGENOM" id="CLU_1193962_0_0_6"/>
<dbReference type="GO" id="GO:0016298">
    <property type="term" value="F:lipase activity"/>
    <property type="evidence" value="ECO:0007669"/>
    <property type="project" value="TreeGrafter"/>
</dbReference>
<keyword evidence="1" id="KW-0732">Signal</keyword>
<dbReference type="PROSITE" id="PS51257">
    <property type="entry name" value="PROKAR_LIPOPROTEIN"/>
    <property type="match status" value="1"/>
</dbReference>
<dbReference type="STRING" id="1117647.M5M_06325"/>
<dbReference type="SUPFAM" id="SSF53474">
    <property type="entry name" value="alpha/beta-Hydrolases"/>
    <property type="match status" value="1"/>
</dbReference>
<dbReference type="InterPro" id="IPR002918">
    <property type="entry name" value="Lipase_EstA/Esterase_EstB"/>
</dbReference>
<dbReference type="PANTHER" id="PTHR32015:SF1">
    <property type="entry name" value="LIPASE"/>
    <property type="match status" value="1"/>
</dbReference>
<gene>
    <name evidence="2" type="ordered locus">M5M_06325</name>
</gene>
<dbReference type="GO" id="GO:0016042">
    <property type="term" value="P:lipid catabolic process"/>
    <property type="evidence" value="ECO:0007669"/>
    <property type="project" value="InterPro"/>
</dbReference>
<dbReference type="eggNOG" id="COG1075">
    <property type="taxonomic scope" value="Bacteria"/>
</dbReference>
<dbReference type="Pfam" id="PF01674">
    <property type="entry name" value="Lipase_2"/>
    <property type="match status" value="1"/>
</dbReference>
<dbReference type="PANTHER" id="PTHR32015">
    <property type="entry name" value="FASTING INDUCED LIPASE"/>
    <property type="match status" value="1"/>
</dbReference>
<evidence type="ECO:0000313" key="2">
    <source>
        <dbReference type="EMBL" id="AFU98460.1"/>
    </source>
</evidence>
<protein>
    <submittedName>
        <fullName evidence="2">Lipase, class 2</fullName>
    </submittedName>
</protein>
<organism evidence="2 3">
    <name type="scientific">Simiduia agarivorans (strain DSM 21679 / JCM 13881 / BCRC 17597 / SA1)</name>
    <dbReference type="NCBI Taxonomy" id="1117647"/>
    <lineage>
        <taxon>Bacteria</taxon>
        <taxon>Pseudomonadati</taxon>
        <taxon>Pseudomonadota</taxon>
        <taxon>Gammaproteobacteria</taxon>
        <taxon>Cellvibrionales</taxon>
        <taxon>Cellvibrionaceae</taxon>
        <taxon>Simiduia</taxon>
    </lineage>
</organism>
<feature type="signal peptide" evidence="1">
    <location>
        <begin position="1"/>
        <end position="27"/>
    </location>
</feature>
<dbReference type="EMBL" id="CP003746">
    <property type="protein sequence ID" value="AFU98460.1"/>
    <property type="molecule type" value="Genomic_DNA"/>
</dbReference>
<dbReference type="AlphaFoldDB" id="K4KJQ8"/>
<dbReference type="InterPro" id="IPR029058">
    <property type="entry name" value="AB_hydrolase_fold"/>
</dbReference>
<sequence length="234" mass="24791">MKNITAMLGRFSLVFSFVLFAPASFSACVDNVVLVHGNTGSPADWAATVDGLKGQGYTNSQIFTPIWGSSTCAACNNHSGAEETPVRNAIEAAITASCTGKIDVIGHSMGVTLAAQQIIKAGHVDKVDAFIGIAGAYRGLMSCGIWPAAVVTSTCGRDGLSVSSPFLDWLYGKRIASRVYSIKSWVDQVVCATGSCLIYGVHSSQIAGERATYSYNYGHFGLQRYTVSRQLSLL</sequence>
<dbReference type="KEGG" id="saga:M5M_06325"/>
<reference evidence="2 3" key="1">
    <citation type="journal article" date="2013" name="Genome Announc.">
        <title>Complete genome sequence of Simiduia agarivorans SA1(T), a marine bacterium able to degrade a variety of polysaccharides.</title>
        <authorList>
            <person name="Lin S.Y."/>
            <person name="Shieh W.Y."/>
            <person name="Chen J.S."/>
            <person name="Tang S.L."/>
        </authorList>
    </citation>
    <scope>NUCLEOTIDE SEQUENCE [LARGE SCALE GENOMIC DNA]</scope>
    <source>
        <strain evidence="3">DSM 21679 / JCM 13881 / BCRC 17597 / SA1</strain>
    </source>
</reference>